<gene>
    <name evidence="1" type="ORF">BCR42DRAFT_25825</name>
</gene>
<accession>A0A1X2IIF6</accession>
<organism evidence="1 2">
    <name type="scientific">Absidia repens</name>
    <dbReference type="NCBI Taxonomy" id="90262"/>
    <lineage>
        <taxon>Eukaryota</taxon>
        <taxon>Fungi</taxon>
        <taxon>Fungi incertae sedis</taxon>
        <taxon>Mucoromycota</taxon>
        <taxon>Mucoromycotina</taxon>
        <taxon>Mucoromycetes</taxon>
        <taxon>Mucorales</taxon>
        <taxon>Cunninghamellaceae</taxon>
        <taxon>Absidia</taxon>
    </lineage>
</organism>
<dbReference type="EMBL" id="MCGE01000010">
    <property type="protein sequence ID" value="ORZ17091.1"/>
    <property type="molecule type" value="Genomic_DNA"/>
</dbReference>
<dbReference type="STRING" id="90262.A0A1X2IIF6"/>
<proteinExistence type="predicted"/>
<sequence>MFPEELAVVIKRRDIDFQIIGSSWLAKNLRAALKSSRSAATSTVSALERSSLPSSSSSTSSTLSPLALSLIETKNILLFDRADDRLYRTPLKPERSSSDTMIFQFGSHGPTEPITPPSEVYPKSTGGFITTDVKNILMNPDVLDKMADFAKKRNRLMLGDWKPILHTECLSHIMRSGTGMK</sequence>
<comment type="caution">
    <text evidence="1">The sequence shown here is derived from an EMBL/GenBank/DDBJ whole genome shotgun (WGS) entry which is preliminary data.</text>
</comment>
<dbReference type="OrthoDB" id="5376140at2759"/>
<dbReference type="Proteomes" id="UP000193560">
    <property type="component" value="Unassembled WGS sequence"/>
</dbReference>
<evidence type="ECO:0000313" key="2">
    <source>
        <dbReference type="Proteomes" id="UP000193560"/>
    </source>
</evidence>
<evidence type="ECO:0000313" key="1">
    <source>
        <dbReference type="EMBL" id="ORZ17091.1"/>
    </source>
</evidence>
<dbReference type="AlphaFoldDB" id="A0A1X2IIF6"/>
<protein>
    <submittedName>
        <fullName evidence="1">Uncharacterized protein</fullName>
    </submittedName>
</protein>
<keyword evidence="2" id="KW-1185">Reference proteome</keyword>
<reference evidence="1 2" key="1">
    <citation type="submission" date="2016-07" db="EMBL/GenBank/DDBJ databases">
        <title>Pervasive Adenine N6-methylation of Active Genes in Fungi.</title>
        <authorList>
            <consortium name="DOE Joint Genome Institute"/>
            <person name="Mondo S.J."/>
            <person name="Dannebaum R.O."/>
            <person name="Kuo R.C."/>
            <person name="Labutti K."/>
            <person name="Haridas S."/>
            <person name="Kuo A."/>
            <person name="Salamov A."/>
            <person name="Ahrendt S.R."/>
            <person name="Lipzen A."/>
            <person name="Sullivan W."/>
            <person name="Andreopoulos W.B."/>
            <person name="Clum A."/>
            <person name="Lindquist E."/>
            <person name="Daum C."/>
            <person name="Ramamoorthy G.K."/>
            <person name="Gryganskyi A."/>
            <person name="Culley D."/>
            <person name="Magnuson J.K."/>
            <person name="James T.Y."/>
            <person name="O'Malley M.A."/>
            <person name="Stajich J.E."/>
            <person name="Spatafora J.W."/>
            <person name="Visel A."/>
            <person name="Grigoriev I.V."/>
        </authorList>
    </citation>
    <scope>NUCLEOTIDE SEQUENCE [LARGE SCALE GENOMIC DNA]</scope>
    <source>
        <strain evidence="1 2">NRRL 1336</strain>
    </source>
</reference>
<name>A0A1X2IIF6_9FUNG</name>